<dbReference type="AlphaFoldDB" id="A0A1S1YUL2"/>
<sequence>MKYNKKIYTLALASLFTFMVGNVNAQDEIEIPVRETSNATERFKKTINSGVTGEIDNTFRKVSKDRFVGVANGIHGDDLSTSNEMNLSNTLQGRILGLQVTTNANTPGGGGASITVRGKDRNDSNSPLVLVDGIDRPWQDLNPEEIDQVVVLRDATAKILYGSRAANGVVLITTKRGNASTGLHISGGFEFGMKTPTSTPEFLGADEYAQYYNQARLNDGLPTYYSDQQINAYRNGSDPLVNPNNDYRSFAMKESATYQKGYLNFQGGTQKTKFFAHLGYTGDGGLEALGYQTTYERFNMRANVDIELSKWATLKTDVAGRAEFRNKPAISTADFYTDLSATRANEYPIFIQEGTNRENTILGGSLNHPKNIYGELNYGGYDIQNDKNIQTRMGFDFDFNDYVKGLSADIYASMDYNSMFRYGKDEGYNSYAVVMPQGDDYKYQLVNSGLKSDDQVRKASSDYYSNAFYGSINYDRTFNEIHQLLVTGVGYVQSTSDSQSFQVHKHLHSGLTANYMLNNKYVVEGSSVIVASNTLQNHNQSMWTYAGGLGWIVSNENFLKNNDVLTYLKLKGSAGVLAHNNSLNYYSETLRYTESGDARFGPTNNNRYPVWVPQAYGNEDLEYEKSVELNLGTELALFRNIYMEANVFRNARKDMPVYMNDFYPDYMGGNQMMMNYNSTLSNGLEVMVSYMKQLGHWHLGVSGNFMYQQTKWDEVLEFKYDENYLSQKGMPIGNIYGYRNLGFFQNAQDVESSTNQTFGPLRPGDIKYRDLNNDGVIDEDDKEFLGTTDPTMTFGIQLNIGYKNFNLFVHGTGLAGHYINNTSMYYQFDGLMNYSEIVRGTWTEAIANEATYPALTTGQSTNNFQNSDFWLEKGNFFRIKSVELSYTMPKKIVKKMAGIESTFTLRGNNLFEFTSIKNKNLDPERPNTGVTNFPIMRSVTLGAHFKF</sequence>
<evidence type="ECO:0000256" key="1">
    <source>
        <dbReference type="PROSITE-ProRule" id="PRU01360"/>
    </source>
</evidence>
<dbReference type="PROSITE" id="PS52016">
    <property type="entry name" value="TONB_DEPENDENT_REC_3"/>
    <property type="match status" value="1"/>
</dbReference>
<keyword evidence="1" id="KW-1134">Transmembrane beta strand</keyword>
<feature type="chain" id="PRO_5010207723" description="TonB-dependent receptor plug domain-containing protein" evidence="2">
    <location>
        <begin position="26"/>
        <end position="947"/>
    </location>
</feature>
<keyword evidence="1" id="KW-0813">Transport</keyword>
<dbReference type="InterPro" id="IPR012910">
    <property type="entry name" value="Plug_dom"/>
</dbReference>
<keyword evidence="1" id="KW-0472">Membrane</keyword>
<dbReference type="Proteomes" id="UP000179797">
    <property type="component" value="Unassembled WGS sequence"/>
</dbReference>
<feature type="signal peptide" evidence="2">
    <location>
        <begin position="1"/>
        <end position="25"/>
    </location>
</feature>
<dbReference type="Gene3D" id="2.170.130.10">
    <property type="entry name" value="TonB-dependent receptor, plug domain"/>
    <property type="match status" value="1"/>
</dbReference>
<dbReference type="RefSeq" id="WP_044217322.1">
    <property type="nucleotide sequence ID" value="NZ_JRYR02000002.1"/>
</dbReference>
<dbReference type="OrthoDB" id="9768177at2"/>
<evidence type="ECO:0000256" key="2">
    <source>
        <dbReference type="SAM" id="SignalP"/>
    </source>
</evidence>
<keyword evidence="1" id="KW-0998">Cell outer membrane</keyword>
<name>A0A1S1YUL2_FLAPC</name>
<evidence type="ECO:0000259" key="3">
    <source>
        <dbReference type="Pfam" id="PF07715"/>
    </source>
</evidence>
<gene>
    <name evidence="4" type="ORF">NH26_24340</name>
</gene>
<dbReference type="Pfam" id="PF07715">
    <property type="entry name" value="Plug"/>
    <property type="match status" value="1"/>
</dbReference>
<dbReference type="InterPro" id="IPR037066">
    <property type="entry name" value="Plug_dom_sf"/>
</dbReference>
<dbReference type="EMBL" id="JRYR02000002">
    <property type="protein sequence ID" value="OHX64696.1"/>
    <property type="molecule type" value="Genomic_DNA"/>
</dbReference>
<dbReference type="InterPro" id="IPR039426">
    <property type="entry name" value="TonB-dep_rcpt-like"/>
</dbReference>
<protein>
    <recommendedName>
        <fullName evidence="3">TonB-dependent receptor plug domain-containing protein</fullName>
    </recommendedName>
</protein>
<evidence type="ECO:0000313" key="5">
    <source>
        <dbReference type="Proteomes" id="UP000179797"/>
    </source>
</evidence>
<keyword evidence="1" id="KW-0812">Transmembrane</keyword>
<dbReference type="STRING" id="915059.NH26_24340"/>
<accession>A0A1S1YUL2</accession>
<reference evidence="4 5" key="1">
    <citation type="journal article" date="2012" name="Int. J. Syst. Evol. Microbiol.">
        <title>Flammeovirga pacifica sp. nov., isolated from deep-sea sediment.</title>
        <authorList>
            <person name="Xu H."/>
            <person name="Fu Y."/>
            <person name="Yang N."/>
            <person name="Ding Z."/>
            <person name="Lai Q."/>
            <person name="Zeng R."/>
        </authorList>
    </citation>
    <scope>NUCLEOTIDE SEQUENCE [LARGE SCALE GENOMIC DNA]</scope>
    <source>
        <strain evidence="5">DSM 24597 / LMG 26175 / WPAGA1</strain>
    </source>
</reference>
<dbReference type="SUPFAM" id="SSF56935">
    <property type="entry name" value="Porins"/>
    <property type="match status" value="1"/>
</dbReference>
<keyword evidence="2" id="KW-0732">Signal</keyword>
<keyword evidence="5" id="KW-1185">Reference proteome</keyword>
<dbReference type="InterPro" id="IPR023996">
    <property type="entry name" value="TonB-dep_OMP_SusC/RagA"/>
</dbReference>
<feature type="domain" description="TonB-dependent receptor plug" evidence="3">
    <location>
        <begin position="74"/>
        <end position="169"/>
    </location>
</feature>
<dbReference type="NCBIfam" id="TIGR04056">
    <property type="entry name" value="OMP_RagA_SusC"/>
    <property type="match status" value="1"/>
</dbReference>
<comment type="similarity">
    <text evidence="1">Belongs to the TonB-dependent receptor family.</text>
</comment>
<organism evidence="4 5">
    <name type="scientific">Flammeovirga pacifica</name>
    <dbReference type="NCBI Taxonomy" id="915059"/>
    <lineage>
        <taxon>Bacteria</taxon>
        <taxon>Pseudomonadati</taxon>
        <taxon>Bacteroidota</taxon>
        <taxon>Cytophagia</taxon>
        <taxon>Cytophagales</taxon>
        <taxon>Flammeovirgaceae</taxon>
        <taxon>Flammeovirga</taxon>
    </lineage>
</organism>
<comment type="caution">
    <text evidence="4">The sequence shown here is derived from an EMBL/GenBank/DDBJ whole genome shotgun (WGS) entry which is preliminary data.</text>
</comment>
<dbReference type="GO" id="GO:0009279">
    <property type="term" value="C:cell outer membrane"/>
    <property type="evidence" value="ECO:0007669"/>
    <property type="project" value="UniProtKB-SubCell"/>
</dbReference>
<proteinExistence type="inferred from homology"/>
<evidence type="ECO:0000313" key="4">
    <source>
        <dbReference type="EMBL" id="OHX64696.1"/>
    </source>
</evidence>
<comment type="subcellular location">
    <subcellularLocation>
        <location evidence="1">Cell outer membrane</location>
        <topology evidence="1">Multi-pass membrane protein</topology>
    </subcellularLocation>
</comment>